<evidence type="ECO:0000256" key="2">
    <source>
        <dbReference type="ARBA" id="ARBA00023125"/>
    </source>
</evidence>
<evidence type="ECO:0000259" key="5">
    <source>
        <dbReference type="PROSITE" id="PS51434"/>
    </source>
</evidence>
<dbReference type="AlphaFoldDB" id="A0A1E3UF45"/>
<gene>
    <name evidence="7" type="primary">rhaR_3</name>
    <name evidence="6" type="synonym">rhaR_7</name>
    <name evidence="7" type="ORF">BEH84_00816</name>
    <name evidence="8" type="ORF">BEI59_19020</name>
    <name evidence="6" type="ORF">BEI61_01759</name>
    <name evidence="9" type="ORF">BEI63_11775</name>
</gene>
<comment type="caution">
    <text evidence="8">The sequence shown here is derived from an EMBL/GenBank/DDBJ whole genome shotgun (WGS) entry which is preliminary data.</text>
</comment>
<keyword evidence="1" id="KW-0805">Transcription regulation</keyword>
<sequence length="261" mass="30156">MNHIRYVEYNARHDGSFVFDVPDGHDCWLLLITHTPAFFRVDGSLREYPAKSAVLFTPRSPIYYCASGSRYENDWMRFDSDEDFVSSLPVQGVPFPLPDAEYCHNLIQLLTWKNSFPGRNNERVVEQLLQLLFSELQEASQSSADSFSQSPHYHDLMNLRKAVYNSPQLPWNVSGMAQQLHLSEGYLQVIYKNTFGISCMEDCIKARIRLAEDQLQYTTKTIASISEFCGYHNVEHFCRQFKRSTGKSPRAFREKGKSRPS</sequence>
<dbReference type="GO" id="GO:0017056">
    <property type="term" value="F:structural constituent of nuclear pore"/>
    <property type="evidence" value="ECO:0007669"/>
    <property type="project" value="InterPro"/>
</dbReference>
<dbReference type="Gene3D" id="1.10.10.60">
    <property type="entry name" value="Homeodomain-like"/>
    <property type="match status" value="1"/>
</dbReference>
<feature type="domain" description="HTH araC/xylS-type" evidence="4">
    <location>
        <begin position="157"/>
        <end position="255"/>
    </location>
</feature>
<dbReference type="InterPro" id="IPR007230">
    <property type="entry name" value="Nup98_auto-Pept-S59_dom"/>
</dbReference>
<dbReference type="EMBL" id="MCGH01000002">
    <property type="protein sequence ID" value="ODM05870.1"/>
    <property type="molecule type" value="Genomic_DNA"/>
</dbReference>
<dbReference type="Proteomes" id="UP000094271">
    <property type="component" value="Unassembled WGS sequence"/>
</dbReference>
<dbReference type="InterPro" id="IPR018060">
    <property type="entry name" value="HTH_AraC"/>
</dbReference>
<dbReference type="SUPFAM" id="SSF46689">
    <property type="entry name" value="Homeodomain-like"/>
    <property type="match status" value="1"/>
</dbReference>
<dbReference type="EMBL" id="MCGI01000001">
    <property type="protein sequence ID" value="ODM13101.1"/>
    <property type="molecule type" value="Genomic_DNA"/>
</dbReference>
<keyword evidence="12" id="KW-1185">Reference proteome</keyword>
<dbReference type="GO" id="GO:0003700">
    <property type="term" value="F:DNA-binding transcription factor activity"/>
    <property type="evidence" value="ECO:0007669"/>
    <property type="project" value="InterPro"/>
</dbReference>
<protein>
    <submittedName>
        <fullName evidence="8">AraC family transcriptional regulator</fullName>
    </submittedName>
    <submittedName>
        <fullName evidence="6">HTH-type transcriptional activator RhaR</fullName>
    </submittedName>
</protein>
<feature type="domain" description="Peptidase S59" evidence="5">
    <location>
        <begin position="1"/>
        <end position="24"/>
    </location>
</feature>
<dbReference type="Proteomes" id="UP000094067">
    <property type="component" value="Unassembled WGS sequence"/>
</dbReference>
<proteinExistence type="predicted"/>
<dbReference type="Pfam" id="PF12833">
    <property type="entry name" value="HTH_18"/>
    <property type="match status" value="1"/>
</dbReference>
<evidence type="ECO:0000259" key="4">
    <source>
        <dbReference type="PROSITE" id="PS01124"/>
    </source>
</evidence>
<dbReference type="SMART" id="SM00342">
    <property type="entry name" value="HTH_ARAC"/>
    <property type="match status" value="1"/>
</dbReference>
<evidence type="ECO:0000256" key="3">
    <source>
        <dbReference type="ARBA" id="ARBA00023163"/>
    </source>
</evidence>
<dbReference type="PROSITE" id="PS01124">
    <property type="entry name" value="HTH_ARAC_FAMILY_2"/>
    <property type="match status" value="1"/>
</dbReference>
<dbReference type="GO" id="GO:0043565">
    <property type="term" value="F:sequence-specific DNA binding"/>
    <property type="evidence" value="ECO:0007669"/>
    <property type="project" value="InterPro"/>
</dbReference>
<dbReference type="EMBL" id="MEHA01000014">
    <property type="protein sequence ID" value="ODR49199.1"/>
    <property type="molecule type" value="Genomic_DNA"/>
</dbReference>
<dbReference type="Proteomes" id="UP000095003">
    <property type="component" value="Unassembled WGS sequence"/>
</dbReference>
<dbReference type="InterPro" id="IPR037923">
    <property type="entry name" value="HTH-like"/>
</dbReference>
<keyword evidence="3" id="KW-0804">Transcription</keyword>
<reference evidence="10 13" key="1">
    <citation type="submission" date="2016-07" db="EMBL/GenBank/DDBJ databases">
        <title>Characterization of isolates of Eisenbergiella tayi derived from blood cultures, using whole genome sequencing.</title>
        <authorList>
            <person name="Burdz T."/>
            <person name="Wiebe D."/>
            <person name="Huynh C."/>
            <person name="Bernard K."/>
        </authorList>
    </citation>
    <scope>NUCLEOTIDE SEQUENCE [LARGE SCALE GENOMIC DNA]</scope>
    <source>
        <strain evidence="6 10">NML 110608</strain>
        <strain evidence="7 13">NML 120489</strain>
    </source>
</reference>
<dbReference type="EMBL" id="MEHD01000021">
    <property type="protein sequence ID" value="ODR57765.1"/>
    <property type="molecule type" value="Genomic_DNA"/>
</dbReference>
<name>A0A1E3UF45_9FIRM</name>
<dbReference type="PROSITE" id="PS51434">
    <property type="entry name" value="NUP_C"/>
    <property type="match status" value="1"/>
</dbReference>
<dbReference type="PANTHER" id="PTHR43280">
    <property type="entry name" value="ARAC-FAMILY TRANSCRIPTIONAL REGULATOR"/>
    <property type="match status" value="1"/>
</dbReference>
<dbReference type="SUPFAM" id="SSF51215">
    <property type="entry name" value="Regulatory protein AraC"/>
    <property type="match status" value="1"/>
</dbReference>
<organism evidence="8 11">
    <name type="scientific">Eisenbergiella tayi</name>
    <dbReference type="NCBI Taxonomy" id="1432052"/>
    <lineage>
        <taxon>Bacteria</taxon>
        <taxon>Bacillati</taxon>
        <taxon>Bacillota</taxon>
        <taxon>Clostridia</taxon>
        <taxon>Lachnospirales</taxon>
        <taxon>Lachnospiraceae</taxon>
        <taxon>Eisenbergiella</taxon>
    </lineage>
</organism>
<evidence type="ECO:0000313" key="7">
    <source>
        <dbReference type="EMBL" id="ODM13101.1"/>
    </source>
</evidence>
<dbReference type="PANTHER" id="PTHR43280:SF10">
    <property type="entry name" value="REGULATORY PROTEIN POCR"/>
    <property type="match status" value="1"/>
</dbReference>
<evidence type="ECO:0000313" key="8">
    <source>
        <dbReference type="EMBL" id="ODR49199.1"/>
    </source>
</evidence>
<dbReference type="GeneID" id="93299327"/>
<evidence type="ECO:0000313" key="13">
    <source>
        <dbReference type="Proteomes" id="UP000095003"/>
    </source>
</evidence>
<evidence type="ECO:0000313" key="6">
    <source>
        <dbReference type="EMBL" id="ODM05870.1"/>
    </source>
</evidence>
<keyword evidence="2" id="KW-0238">DNA-binding</keyword>
<dbReference type="RefSeq" id="WP_069152002.1">
    <property type="nucleotide sequence ID" value="NZ_BAABXS010000003.1"/>
</dbReference>
<accession>A0A1E3UF45</accession>
<reference evidence="8 11" key="3">
    <citation type="submission" date="2016-08" db="EMBL/GenBank/DDBJ databases">
        <authorList>
            <person name="Seilhamer J.J."/>
        </authorList>
    </citation>
    <scope>NUCLEOTIDE SEQUENCE [LARGE SCALE GENOMIC DNA]</scope>
    <source>
        <strain evidence="8 11">NML150140-1</strain>
    </source>
</reference>
<dbReference type="OrthoDB" id="2599717at2"/>
<evidence type="ECO:0000313" key="12">
    <source>
        <dbReference type="Proteomes" id="UP000094869"/>
    </source>
</evidence>
<evidence type="ECO:0000313" key="11">
    <source>
        <dbReference type="Proteomes" id="UP000094271"/>
    </source>
</evidence>
<dbReference type="InterPro" id="IPR009057">
    <property type="entry name" value="Homeodomain-like_sf"/>
</dbReference>
<evidence type="ECO:0000313" key="9">
    <source>
        <dbReference type="EMBL" id="ODR57765.1"/>
    </source>
</evidence>
<reference evidence="9 12" key="2">
    <citation type="submission" date="2016-08" db="EMBL/GenBank/DDBJ databases">
        <title>Characterization of Isolates of Eisenbergiella tayi Derived from Blood Cultures, Using Whole Genome Sequencing.</title>
        <authorList>
            <person name="Bernier A.-M."/>
            <person name="Burdz T."/>
            <person name="Wiebe D."/>
            <person name="Bernard K."/>
        </authorList>
    </citation>
    <scope>NUCLEOTIDE SEQUENCE [LARGE SCALE GENOMIC DNA]</scope>
    <source>
        <strain evidence="9 12">NML120146</strain>
    </source>
</reference>
<evidence type="ECO:0000256" key="1">
    <source>
        <dbReference type="ARBA" id="ARBA00023015"/>
    </source>
</evidence>
<evidence type="ECO:0000313" key="10">
    <source>
        <dbReference type="Proteomes" id="UP000094067"/>
    </source>
</evidence>
<dbReference type="Proteomes" id="UP000094869">
    <property type="component" value="Unassembled WGS sequence"/>
</dbReference>